<dbReference type="PRINTS" id="PR01365">
    <property type="entry name" value="TELOMERASERT"/>
</dbReference>
<evidence type="ECO:0000256" key="11">
    <source>
        <dbReference type="ARBA" id="ARBA00023242"/>
    </source>
</evidence>
<evidence type="ECO:0000256" key="2">
    <source>
        <dbReference type="ARBA" id="ARBA00012493"/>
    </source>
</evidence>
<dbReference type="InParanoid" id="A0A024GAB3"/>
<dbReference type="PANTHER" id="PTHR12066">
    <property type="entry name" value="TELOMERASE REVERSE TRANSCRIPTASE"/>
    <property type="match status" value="1"/>
</dbReference>
<comment type="catalytic activity">
    <reaction evidence="12 13">
        <text>DNA(n) + a 2'-deoxyribonucleoside 5'-triphosphate = DNA(n+1) + diphosphate</text>
        <dbReference type="Rhea" id="RHEA:22508"/>
        <dbReference type="Rhea" id="RHEA-COMP:17339"/>
        <dbReference type="Rhea" id="RHEA-COMP:17340"/>
        <dbReference type="ChEBI" id="CHEBI:33019"/>
        <dbReference type="ChEBI" id="CHEBI:61560"/>
        <dbReference type="ChEBI" id="CHEBI:173112"/>
        <dbReference type="EC" id="2.7.7.49"/>
    </reaction>
</comment>
<dbReference type="Gene3D" id="1.10.357.90">
    <property type="match status" value="1"/>
</dbReference>
<keyword evidence="4 13" id="KW-0158">Chromosome</keyword>
<evidence type="ECO:0000256" key="7">
    <source>
        <dbReference type="ARBA" id="ARBA00022723"/>
    </source>
</evidence>
<dbReference type="GO" id="GO:0042162">
    <property type="term" value="F:telomeric DNA binding"/>
    <property type="evidence" value="ECO:0007669"/>
    <property type="project" value="TreeGrafter"/>
</dbReference>
<dbReference type="SUPFAM" id="SSF56672">
    <property type="entry name" value="DNA/RNA polymerases"/>
    <property type="match status" value="1"/>
</dbReference>
<dbReference type="Proteomes" id="UP000053237">
    <property type="component" value="Unassembled WGS sequence"/>
</dbReference>
<keyword evidence="8 13" id="KW-0460">Magnesium</keyword>
<dbReference type="CDD" id="cd01648">
    <property type="entry name" value="TERT"/>
    <property type="match status" value="1"/>
</dbReference>
<evidence type="ECO:0000256" key="13">
    <source>
        <dbReference type="RuleBase" id="RU365061"/>
    </source>
</evidence>
<gene>
    <name evidence="16" type="ORF">BN9_045850</name>
</gene>
<feature type="region of interest" description="Disordered" evidence="14">
    <location>
        <begin position="345"/>
        <end position="384"/>
    </location>
</feature>
<dbReference type="Pfam" id="PF00078">
    <property type="entry name" value="RVT_1"/>
    <property type="match status" value="1"/>
</dbReference>
<keyword evidence="17" id="KW-1185">Reference proteome</keyword>
<evidence type="ECO:0000256" key="10">
    <source>
        <dbReference type="ARBA" id="ARBA00022918"/>
    </source>
</evidence>
<dbReference type="GO" id="GO:0000781">
    <property type="term" value="C:chromosome, telomeric region"/>
    <property type="evidence" value="ECO:0007669"/>
    <property type="project" value="UniProtKB-SubCell"/>
</dbReference>
<keyword evidence="9 13" id="KW-0779">Telomere</keyword>
<sequence length="1152" mass="132996">MQRLLLKQRKNQWLPSLPEYDTRNILTLGYEEGRPDLDGYRIRDSNSIMCFYPNSLVSAYKETIWEMYHQIVGDDCMIFLLSHHAIFVLKADIRPTTYLQVSLSSIGPKAFYNVNQIAGPKLGTLIHLEREIRSKKTNSEMFQRIMRINSVLYARDVDQVEKKSLFPFSHIFFKELRNCRKANAKKPTHAAASRIVRMIFSSEKLGTNRATSRSIKVGRRIDNAKRSPRRLPKRLIQVIPLIEEMLQAISECNRLDQLSKQTTLQKRSMTLKPPRSFLRYCMRAHNRTRLRIANYGVEMISNPARSTSKIAQMEDEYWSQEEINTTSNARKKRRYEEALDAINVSTKTTKERKRQSAHSDATDPGDCRTGSLREEATTSCSGQPMPLQQHASMITQLLRYATSKQHVYRWIRDWLSLLLPSSFFGIGDTGSHNWRVLRRFLRVLLKSSTKNDSFCARKWANLFRIKAITWMNIQSTTTCPPNELEKRKTLMADLLFWMVQSIIFPLLRKWFYITEFEGNGYELFYFQKPVWNTISLALHDAFGSLLRQERVLSVSGSTAILHGISYSLPISRLRFLPKADGGGLRPLMNLSSLKGTSQSTHPCAKKHNRSVNKCLASIHRVLLYEIQRRPRVLGSTVRNLTEVQQKLRPFFTRFSSNSQSAPLYCINLDIERCFDTIRPDKLLRIIKRILQENEYLIRKHYVYRIADISSAGNQATGDKIKIVFGQEQYASHSGALTSFQDFITTNALSGAQYKRRGCESVLVDGVVYDYLTRKHILELLKEHLTQNRIQLTRRNWFNPTYIQNCGIPQGSVLSTTLCNLYFAHFERQVLRKVLKASSPGFELLLRYTDDFLYMTENLCQAQAFLTTMLQTNDDYACSVNKSKTQVNFHQDDVSSIPGCCNLFSWCGLLLDIENGQVFVNYEKCSIREMMRNTLSVNEAKPVRFFFAEKVLASIKQRCHPIFYNSFVLKKETIHINAFQLFSMAAIRFVILVKKLRYVCHTADFLCSNVRGILSYCSKNLASYIGKDESKGTQNHHTSTRLVHELRLLGLYGFRKILNHIRVRGRSHESNAILCRLWASLSNLIERQQMDIANTLTNWCIDTKADESGQSSAAYDSVFFHNTRNCAAEASLDELLEKIASDPRNDFLYTVQI</sequence>
<dbReference type="EMBL" id="CAIX01000056">
    <property type="protein sequence ID" value="CCI43801.1"/>
    <property type="molecule type" value="Genomic_DNA"/>
</dbReference>
<dbReference type="InterPro" id="IPR003545">
    <property type="entry name" value="Telomerase_RT"/>
</dbReference>
<dbReference type="GO" id="GO:0046872">
    <property type="term" value="F:metal ion binding"/>
    <property type="evidence" value="ECO:0007669"/>
    <property type="project" value="UniProtKB-KW"/>
</dbReference>
<keyword evidence="7 13" id="KW-0479">Metal-binding</keyword>
<dbReference type="GO" id="GO:0007004">
    <property type="term" value="P:telomere maintenance via telomerase"/>
    <property type="evidence" value="ECO:0007669"/>
    <property type="project" value="TreeGrafter"/>
</dbReference>
<dbReference type="InterPro" id="IPR000477">
    <property type="entry name" value="RT_dom"/>
</dbReference>
<comment type="subcellular location">
    <subcellularLocation>
        <location evidence="13">Nucleus</location>
    </subcellularLocation>
    <subcellularLocation>
        <location evidence="13">Chromosome</location>
        <location evidence="13">Telomere</location>
    </subcellularLocation>
</comment>
<protein>
    <recommendedName>
        <fullName evidence="3 13">Telomerase reverse transcriptase</fullName>
        <ecNumber evidence="2 13">2.7.7.49</ecNumber>
    </recommendedName>
    <alternativeName>
        <fullName evidence="13">Telomerase catalytic subunit</fullName>
    </alternativeName>
</protein>
<comment type="caution">
    <text evidence="16">The sequence shown here is derived from an EMBL/GenBank/DDBJ whole genome shotgun (WGS) entry which is preliminary data.</text>
</comment>
<reference evidence="16 17" key="1">
    <citation type="submission" date="2012-05" db="EMBL/GenBank/DDBJ databases">
        <title>Recombination and specialization in a pathogen metapopulation.</title>
        <authorList>
            <person name="Gardiner A."/>
            <person name="Kemen E."/>
            <person name="Schultz-Larsen T."/>
            <person name="MacLean D."/>
            <person name="Van Oosterhout C."/>
            <person name="Jones J.D.G."/>
        </authorList>
    </citation>
    <scope>NUCLEOTIDE SEQUENCE [LARGE SCALE GENOMIC DNA]</scope>
    <source>
        <strain evidence="16 17">Ac Nc2</strain>
    </source>
</reference>
<dbReference type="GO" id="GO:0003720">
    <property type="term" value="F:telomerase activity"/>
    <property type="evidence" value="ECO:0007669"/>
    <property type="project" value="InterPro"/>
</dbReference>
<dbReference type="PANTHER" id="PTHR12066:SF0">
    <property type="entry name" value="TELOMERASE REVERSE TRANSCRIPTASE"/>
    <property type="match status" value="1"/>
</dbReference>
<evidence type="ECO:0000256" key="1">
    <source>
        <dbReference type="ARBA" id="ARBA00008001"/>
    </source>
</evidence>
<comment type="similarity">
    <text evidence="1 13">Belongs to the reverse transcriptase family. Telomerase subfamily.</text>
</comment>
<evidence type="ECO:0000256" key="9">
    <source>
        <dbReference type="ARBA" id="ARBA00022895"/>
    </source>
</evidence>
<evidence type="ECO:0000256" key="4">
    <source>
        <dbReference type="ARBA" id="ARBA00022454"/>
    </source>
</evidence>
<keyword evidence="10 13" id="KW-0695">RNA-directed DNA polymerase</keyword>
<evidence type="ECO:0000256" key="6">
    <source>
        <dbReference type="ARBA" id="ARBA00022695"/>
    </source>
</evidence>
<comment type="function">
    <text evidence="13">Telomerase is a ribonucleoprotein enzyme essential for the replication of chromosome termini in most eukaryotes. It elongates telomeres. It is a reverse transcriptase that adds simple sequence repeats to chromosome ends by copying a template sequence within the RNA component of the enzyme.</text>
</comment>
<dbReference type="STRING" id="65357.A0A024GAB3"/>
<accession>A0A024GAB3</accession>
<dbReference type="InterPro" id="IPR021891">
    <property type="entry name" value="Telomerase_RBD"/>
</dbReference>
<evidence type="ECO:0000256" key="5">
    <source>
        <dbReference type="ARBA" id="ARBA00022679"/>
    </source>
</evidence>
<proteinExistence type="inferred from homology"/>
<dbReference type="InterPro" id="IPR043502">
    <property type="entry name" value="DNA/RNA_pol_sf"/>
</dbReference>
<dbReference type="Gene3D" id="3.30.70.2630">
    <property type="match status" value="1"/>
</dbReference>
<dbReference type="Pfam" id="PF12009">
    <property type="entry name" value="Telomerase_RBD"/>
    <property type="match status" value="1"/>
</dbReference>
<name>A0A024GAB3_9STRA</name>
<dbReference type="AlphaFoldDB" id="A0A024GAB3"/>
<evidence type="ECO:0000256" key="12">
    <source>
        <dbReference type="ARBA" id="ARBA00048173"/>
    </source>
</evidence>
<evidence type="ECO:0000256" key="3">
    <source>
        <dbReference type="ARBA" id="ARBA00016182"/>
    </source>
</evidence>
<dbReference type="GO" id="GO:0000333">
    <property type="term" value="C:telomerase catalytic core complex"/>
    <property type="evidence" value="ECO:0007669"/>
    <property type="project" value="TreeGrafter"/>
</dbReference>
<evidence type="ECO:0000259" key="15">
    <source>
        <dbReference type="PROSITE" id="PS50878"/>
    </source>
</evidence>
<feature type="domain" description="Reverse transcriptase" evidence="15">
    <location>
        <begin position="557"/>
        <end position="910"/>
    </location>
</feature>
<keyword evidence="5 13" id="KW-0808">Transferase</keyword>
<dbReference type="SMART" id="SM00975">
    <property type="entry name" value="Telomerase_RBD"/>
    <property type="match status" value="1"/>
</dbReference>
<dbReference type="PROSITE" id="PS50878">
    <property type="entry name" value="RT_POL"/>
    <property type="match status" value="1"/>
</dbReference>
<evidence type="ECO:0000256" key="8">
    <source>
        <dbReference type="ARBA" id="ARBA00022842"/>
    </source>
</evidence>
<evidence type="ECO:0000313" key="17">
    <source>
        <dbReference type="Proteomes" id="UP000053237"/>
    </source>
</evidence>
<dbReference type="EC" id="2.7.7.49" evidence="2 13"/>
<evidence type="ECO:0000313" key="16">
    <source>
        <dbReference type="EMBL" id="CCI43801.1"/>
    </source>
</evidence>
<dbReference type="OrthoDB" id="289721at2759"/>
<dbReference type="Gene3D" id="1.10.132.70">
    <property type="match status" value="1"/>
</dbReference>
<organism evidence="16 17">
    <name type="scientific">Albugo candida</name>
    <dbReference type="NCBI Taxonomy" id="65357"/>
    <lineage>
        <taxon>Eukaryota</taxon>
        <taxon>Sar</taxon>
        <taxon>Stramenopiles</taxon>
        <taxon>Oomycota</taxon>
        <taxon>Peronosporomycetes</taxon>
        <taxon>Albuginales</taxon>
        <taxon>Albuginaceae</taxon>
        <taxon>Albugo</taxon>
    </lineage>
</organism>
<dbReference type="GO" id="GO:0070034">
    <property type="term" value="F:telomerase RNA binding"/>
    <property type="evidence" value="ECO:0007669"/>
    <property type="project" value="TreeGrafter"/>
</dbReference>
<keyword evidence="6 13" id="KW-0548">Nucleotidyltransferase</keyword>
<evidence type="ECO:0000256" key="14">
    <source>
        <dbReference type="SAM" id="MobiDB-lite"/>
    </source>
</evidence>
<keyword evidence="11 13" id="KW-0539">Nucleus</keyword>